<name>A0A5P8PF21_9EUPU</name>
<evidence type="ECO:0000313" key="5">
    <source>
        <dbReference type="EMBL" id="QFR55263.1"/>
    </source>
</evidence>
<feature type="chain" id="PRO_5024427245" evidence="2">
    <location>
        <begin position="23"/>
        <end position="814"/>
    </location>
</feature>
<feature type="transmembrane region" description="Helical" evidence="1">
    <location>
        <begin position="471"/>
        <end position="487"/>
    </location>
</feature>
<feature type="transmembrane region" description="Helical" evidence="1">
    <location>
        <begin position="537"/>
        <end position="554"/>
    </location>
</feature>
<dbReference type="GO" id="GO:0005789">
    <property type="term" value="C:endoplasmic reticulum membrane"/>
    <property type="evidence" value="ECO:0007669"/>
    <property type="project" value="TreeGrafter"/>
</dbReference>
<dbReference type="InterPro" id="IPR045400">
    <property type="entry name" value="Wolframin_Cys-rich"/>
</dbReference>
<feature type="domain" description="Wolframin OB-fold" evidence="3">
    <location>
        <begin position="709"/>
        <end position="811"/>
    </location>
</feature>
<dbReference type="Pfam" id="PF20023">
    <property type="entry name" value="WSLR"/>
    <property type="match status" value="1"/>
</dbReference>
<proteinExistence type="evidence at transcript level"/>
<dbReference type="PANTHER" id="PTHR13098:SF3">
    <property type="entry name" value="WOLFRAMIN"/>
    <property type="match status" value="1"/>
</dbReference>
<feature type="transmembrane region" description="Helical" evidence="1">
    <location>
        <begin position="395"/>
        <end position="412"/>
    </location>
</feature>
<dbReference type="InterPro" id="IPR026209">
    <property type="entry name" value="Wolframin_fam"/>
</dbReference>
<accession>A0A5P8PF21</accession>
<reference evidence="5" key="1">
    <citation type="submission" date="2019-04" db="EMBL/GenBank/DDBJ databases">
        <title>Onchidium reevesii. Paraoncidium reevesii.</title>
        <authorList>
            <person name="Huang X."/>
        </authorList>
    </citation>
    <scope>NUCLEOTIDE SEQUENCE</scope>
    <source>
        <tissue evidence="5">Ganglion</tissue>
    </source>
</reference>
<dbReference type="EMBL" id="MK761219">
    <property type="protein sequence ID" value="QFR55263.1"/>
    <property type="molecule type" value="mRNA"/>
</dbReference>
<organism evidence="5">
    <name type="scientific">Onchidium reevesii</name>
    <dbReference type="NCBI Taxonomy" id="2547651"/>
    <lineage>
        <taxon>Eukaryota</taxon>
        <taxon>Metazoa</taxon>
        <taxon>Spiralia</taxon>
        <taxon>Lophotrochozoa</taxon>
        <taxon>Mollusca</taxon>
        <taxon>Gastropoda</taxon>
        <taxon>Heterobranchia</taxon>
        <taxon>Euthyneura</taxon>
        <taxon>Panpulmonata</taxon>
        <taxon>Eupulmonata</taxon>
        <taxon>Systellommatophora</taxon>
        <taxon>Onchidioidea</taxon>
        <taxon>Onchidiidae</taxon>
        <taxon>Onchidium</taxon>
    </lineage>
</organism>
<feature type="transmembrane region" description="Helical" evidence="1">
    <location>
        <begin position="366"/>
        <end position="388"/>
    </location>
</feature>
<dbReference type="Pfam" id="PF19913">
    <property type="entry name" value="WCOB"/>
    <property type="match status" value="1"/>
</dbReference>
<feature type="transmembrane region" description="Helical" evidence="1">
    <location>
        <begin position="432"/>
        <end position="459"/>
    </location>
</feature>
<keyword evidence="2" id="KW-0732">Signal</keyword>
<protein>
    <submittedName>
        <fullName evidence="5">WSF1</fullName>
    </submittedName>
</protein>
<feature type="transmembrane region" description="Helical" evidence="1">
    <location>
        <begin position="343"/>
        <end position="360"/>
    </location>
</feature>
<feature type="transmembrane region" description="Helical" evidence="1">
    <location>
        <begin position="574"/>
        <end position="593"/>
    </location>
</feature>
<dbReference type="Gene3D" id="1.25.40.10">
    <property type="entry name" value="Tetratricopeptide repeat domain"/>
    <property type="match status" value="1"/>
</dbReference>
<dbReference type="AlphaFoldDB" id="A0A5P8PF21"/>
<dbReference type="GO" id="GO:0030968">
    <property type="term" value="P:endoplasmic reticulum unfolded protein response"/>
    <property type="evidence" value="ECO:0007669"/>
    <property type="project" value="TreeGrafter"/>
</dbReference>
<dbReference type="Pfam" id="PF20053">
    <property type="entry name" value="WC-rich"/>
    <property type="match status" value="1"/>
</dbReference>
<dbReference type="InterPro" id="IPR045458">
    <property type="entry name" value="Wolframin_Sel1-like_rpt"/>
</dbReference>
<evidence type="ECO:0000256" key="2">
    <source>
        <dbReference type="SAM" id="SignalP"/>
    </source>
</evidence>
<dbReference type="GO" id="GO:0055074">
    <property type="term" value="P:calcium ion homeostasis"/>
    <property type="evidence" value="ECO:0007669"/>
    <property type="project" value="TreeGrafter"/>
</dbReference>
<evidence type="ECO:0000259" key="4">
    <source>
        <dbReference type="Pfam" id="PF20053"/>
    </source>
</evidence>
<sequence>MLYSLLNVLYCICWKLTIGVKAKEFKMANEPEASKIAEAVESDDTIASWITEANDGSETHQYQLGSHYLKLAESGIDREENAAKAVSWLIAASKRGHEEATAKLRHCVSTDTGITDANKSEVTWCLNTTASEKKIRTAAKSLFTKISGSQGGALSTHEYVEAVKALTAGHEKEQKLLLAAGRKIGSTITENDFVKTMSKKIQGTLTLTSDEMDETTAAYASAGILQKIFVYPKQTGSIIVDQVLEYASKEGLNAALSLIPTNQIYLLALLFLYSYLTPGFLFLVIPLMVFYISALVLLIATLQMFYKKRKQKDATTLTKMLQQQFDMDIDMESTESQYTWNSLTPYLVYFTGLPIMILSLSLANKNYIPCAEFLVVSLVMTGFSFVGLSDSHDHLTLLAIASHAFASLPIFLSKMPNIPVVSKLLAVLTRPIYSLELGLGVAFNVSIPSVVYMLIPLLLFRMAMRGSWSGIYKALIPHLVCFFWFNISTTVFPFTTWTGIARATFGYMLLPVLVPLSLFIAFFGMIYLIYQLMQTEMVGKLFVTAILFAVPILLTQTKTFVKKGGKESPKAQKIKKIVMITFSVLGILPLLFVRIPSLMEKKSLSLSWDDYKELCIPSEGLVAPFQLRCRDFLGTKVQWKGFVEQVKITKVENTADSVIKTLPSILSEPLSCIYGERIGECDPKTMSKRALKHCQLVRDTGRTCHLGSHNQLTFSLTVKVEDTVLNLEAGSSFQSRLMALLPGDELEFSGTLADVGTASPSLKLKSVTCVSRELPLIADIEEDLDEDMFFKMVNEAIALTFNFGLFPILSYSAQ</sequence>
<feature type="transmembrane region" description="Helical" evidence="1">
    <location>
        <begin position="507"/>
        <end position="530"/>
    </location>
</feature>
<evidence type="ECO:0000256" key="1">
    <source>
        <dbReference type="SAM" id="Phobius"/>
    </source>
</evidence>
<dbReference type="PRINTS" id="PR02060">
    <property type="entry name" value="WOLFFAMILY"/>
</dbReference>
<dbReference type="InterPro" id="IPR011990">
    <property type="entry name" value="TPR-like_helical_dom_sf"/>
</dbReference>
<feature type="transmembrane region" description="Helical" evidence="1">
    <location>
        <begin position="279"/>
        <end position="302"/>
    </location>
</feature>
<evidence type="ECO:0000259" key="3">
    <source>
        <dbReference type="Pfam" id="PF19913"/>
    </source>
</evidence>
<feature type="signal peptide" evidence="2">
    <location>
        <begin position="1"/>
        <end position="22"/>
    </location>
</feature>
<keyword evidence="1" id="KW-0472">Membrane</keyword>
<dbReference type="PANTHER" id="PTHR13098">
    <property type="entry name" value="WOLFRAMIN"/>
    <property type="match status" value="1"/>
</dbReference>
<keyword evidence="1" id="KW-0812">Transmembrane</keyword>
<feature type="domain" description="Wolframin cysteine-rich" evidence="4">
    <location>
        <begin position="608"/>
        <end position="706"/>
    </location>
</feature>
<keyword evidence="1" id="KW-1133">Transmembrane helix</keyword>
<dbReference type="InterPro" id="IPR045461">
    <property type="entry name" value="Wolframin_OB_fold"/>
</dbReference>